<dbReference type="EMBL" id="PIPL01000001">
    <property type="protein sequence ID" value="RUO26384.1"/>
    <property type="molecule type" value="Genomic_DNA"/>
</dbReference>
<evidence type="ECO:0000256" key="4">
    <source>
        <dbReference type="ARBA" id="ARBA00022795"/>
    </source>
</evidence>
<dbReference type="Gene3D" id="1.20.120.340">
    <property type="entry name" value="Flagellar protein FliS"/>
    <property type="match status" value="1"/>
</dbReference>
<evidence type="ECO:0000256" key="6">
    <source>
        <dbReference type="PIRNR" id="PIRNR039090"/>
    </source>
</evidence>
<sequence length="150" mass="16316">MGNQKGKTMYKKGINAYQSVGGRDQATTADPYQLIQMLMNGAMQKLAYGKGAIERKDLAAKSENLTKALSIVNALQDGLDMSAESEVAGNMYDLYDFVKRQIIDAMGSSSIEAIDNSLLVMRNLKEGWDAIPVAAREQAFAQREQMAVGG</sequence>
<evidence type="ECO:0000256" key="5">
    <source>
        <dbReference type="ARBA" id="ARBA00023186"/>
    </source>
</evidence>
<dbReference type="AlphaFoldDB" id="A0A432W8F7"/>
<dbReference type="PANTHER" id="PTHR34773">
    <property type="entry name" value="FLAGELLAR SECRETION CHAPERONE FLIS"/>
    <property type="match status" value="1"/>
</dbReference>
<accession>A0A432W8F7</accession>
<keyword evidence="8" id="KW-1185">Reference proteome</keyword>
<gene>
    <name evidence="7" type="primary">fliS</name>
    <name evidence="7" type="ORF">CWE09_06660</name>
</gene>
<keyword evidence="3 6" id="KW-0963">Cytoplasm</keyword>
<dbReference type="GO" id="GO:0005829">
    <property type="term" value="C:cytosol"/>
    <property type="evidence" value="ECO:0007669"/>
    <property type="project" value="UniProtKB-SubCell"/>
</dbReference>
<dbReference type="CDD" id="cd16098">
    <property type="entry name" value="FliS"/>
    <property type="match status" value="1"/>
</dbReference>
<dbReference type="InterPro" id="IPR036584">
    <property type="entry name" value="FliS_sf"/>
</dbReference>
<dbReference type="Pfam" id="PF02561">
    <property type="entry name" value="FliS"/>
    <property type="match status" value="1"/>
</dbReference>
<dbReference type="PIRSF" id="PIRSF039090">
    <property type="entry name" value="Flis"/>
    <property type="match status" value="1"/>
</dbReference>
<organism evidence="7 8">
    <name type="scientific">Aliidiomarina minuta</name>
    <dbReference type="NCBI Taxonomy" id="880057"/>
    <lineage>
        <taxon>Bacteria</taxon>
        <taxon>Pseudomonadati</taxon>
        <taxon>Pseudomonadota</taxon>
        <taxon>Gammaproteobacteria</taxon>
        <taxon>Alteromonadales</taxon>
        <taxon>Idiomarinaceae</taxon>
        <taxon>Aliidiomarina</taxon>
    </lineage>
</organism>
<comment type="subcellular location">
    <subcellularLocation>
        <location evidence="1 6">Cytoplasm</location>
        <location evidence="1 6">Cytosol</location>
    </subcellularLocation>
</comment>
<comment type="similarity">
    <text evidence="2 6">Belongs to the FliS family.</text>
</comment>
<proteinExistence type="inferred from homology"/>
<evidence type="ECO:0000256" key="3">
    <source>
        <dbReference type="ARBA" id="ARBA00022490"/>
    </source>
</evidence>
<dbReference type="InterPro" id="IPR003713">
    <property type="entry name" value="FliS"/>
</dbReference>
<evidence type="ECO:0000256" key="2">
    <source>
        <dbReference type="ARBA" id="ARBA00008787"/>
    </source>
</evidence>
<dbReference type="SUPFAM" id="SSF101116">
    <property type="entry name" value="Flagellar export chaperone FliS"/>
    <property type="match status" value="1"/>
</dbReference>
<keyword evidence="4 6" id="KW-1005">Bacterial flagellum biogenesis</keyword>
<evidence type="ECO:0000313" key="7">
    <source>
        <dbReference type="EMBL" id="RUO26384.1"/>
    </source>
</evidence>
<dbReference type="GO" id="GO:0071973">
    <property type="term" value="P:bacterial-type flagellum-dependent cell motility"/>
    <property type="evidence" value="ECO:0007669"/>
    <property type="project" value="TreeGrafter"/>
</dbReference>
<keyword evidence="5" id="KW-0143">Chaperone</keyword>
<keyword evidence="7" id="KW-0969">Cilium</keyword>
<keyword evidence="7" id="KW-0282">Flagellum</keyword>
<evidence type="ECO:0000313" key="8">
    <source>
        <dbReference type="Proteomes" id="UP000288293"/>
    </source>
</evidence>
<dbReference type="NCBIfam" id="TIGR00208">
    <property type="entry name" value="fliS"/>
    <property type="match status" value="1"/>
</dbReference>
<comment type="caution">
    <text evidence="7">The sequence shown here is derived from an EMBL/GenBank/DDBJ whole genome shotgun (WGS) entry which is preliminary data.</text>
</comment>
<name>A0A432W8F7_9GAMM</name>
<dbReference type="PANTHER" id="PTHR34773:SF1">
    <property type="entry name" value="FLAGELLAR SECRETION CHAPERONE FLIS"/>
    <property type="match status" value="1"/>
</dbReference>
<evidence type="ECO:0000256" key="1">
    <source>
        <dbReference type="ARBA" id="ARBA00004514"/>
    </source>
</evidence>
<dbReference type="Proteomes" id="UP000288293">
    <property type="component" value="Unassembled WGS sequence"/>
</dbReference>
<reference evidence="7 8" key="1">
    <citation type="journal article" date="2011" name="Front. Microbiol.">
        <title>Genomic signatures of strain selection and enhancement in Bacillus atrophaeus var. globigii, a historical biowarfare simulant.</title>
        <authorList>
            <person name="Gibbons H.S."/>
            <person name="Broomall S.M."/>
            <person name="McNew L.A."/>
            <person name="Daligault H."/>
            <person name="Chapman C."/>
            <person name="Bruce D."/>
            <person name="Karavis M."/>
            <person name="Krepps M."/>
            <person name="McGregor P.A."/>
            <person name="Hong C."/>
            <person name="Park K.H."/>
            <person name="Akmal A."/>
            <person name="Feldman A."/>
            <person name="Lin J.S."/>
            <person name="Chang W.E."/>
            <person name="Higgs B.W."/>
            <person name="Demirev P."/>
            <person name="Lindquist J."/>
            <person name="Liem A."/>
            <person name="Fochler E."/>
            <person name="Read T.D."/>
            <person name="Tapia R."/>
            <person name="Johnson S."/>
            <person name="Bishop-Lilly K.A."/>
            <person name="Detter C."/>
            <person name="Han C."/>
            <person name="Sozhamannan S."/>
            <person name="Rosenzweig C.N."/>
            <person name="Skowronski E.W."/>
        </authorList>
    </citation>
    <scope>NUCLEOTIDE SEQUENCE [LARGE SCALE GENOMIC DNA]</scope>
    <source>
        <strain evidence="7 8">MLST1</strain>
    </source>
</reference>
<protein>
    <recommendedName>
        <fullName evidence="6">Flagellar secretion chaperone FliS</fullName>
    </recommendedName>
</protein>
<keyword evidence="7" id="KW-0966">Cell projection</keyword>
<dbReference type="GO" id="GO:0044780">
    <property type="term" value="P:bacterial-type flagellum assembly"/>
    <property type="evidence" value="ECO:0007669"/>
    <property type="project" value="InterPro"/>
</dbReference>